<dbReference type="OrthoDB" id="4472872at2759"/>
<dbReference type="VEuPathDB" id="FungiDB:F503_06819"/>
<name>S3CR14_OPHP1</name>
<evidence type="ECO:0000313" key="4">
    <source>
        <dbReference type="Proteomes" id="UP000016923"/>
    </source>
</evidence>
<evidence type="ECO:0000256" key="1">
    <source>
        <dbReference type="SAM" id="MobiDB-lite"/>
    </source>
</evidence>
<dbReference type="PANTHER" id="PTHR38793:SF3">
    <property type="entry name" value="SMODS AND SLOG-ASSOCIATING 2TM EFFECTOR DOMAIN-CONTAINING PROTEIN"/>
    <property type="match status" value="1"/>
</dbReference>
<feature type="compositionally biased region" description="Polar residues" evidence="1">
    <location>
        <begin position="68"/>
        <end position="83"/>
    </location>
</feature>
<keyword evidence="4" id="KW-1185">Reference proteome</keyword>
<dbReference type="EMBL" id="KE148147">
    <property type="protein sequence ID" value="EPE09043.1"/>
    <property type="molecule type" value="Genomic_DNA"/>
</dbReference>
<dbReference type="Pfam" id="PF18142">
    <property type="entry name" value="SLATT_fungal"/>
    <property type="match status" value="1"/>
</dbReference>
<protein>
    <submittedName>
        <fullName evidence="3">C6 transcription factor</fullName>
    </submittedName>
</protein>
<evidence type="ECO:0000259" key="2">
    <source>
        <dbReference type="Pfam" id="PF18142"/>
    </source>
</evidence>
<sequence length="378" mass="40446">MTTPIDSDDGNEHTPLLENNGNGASKISHSIATKLTGILPWSGSSGRHSNHEGATPEVSNEPHFPKAPSQQSIEHTSPTNESSIPLVAAARSSDTHASSSEPEQAEPGHTDNIHHRGIEVTPSWGNPAGLEPRKATDQNVLLFRQAIGINITNPDADAADPEAASMEQNRKLATGIYGRILRERRTKTLQYNVLSTFVNTCHVVQILIGASLTALGPEAATHTTAITALGATNTILAGVFALLKGQGLPDRLHKDAIEYRRVQDWIEETDSLLLSGVVGRDRKEVGLLVETAFKKYNAVLASEENNKPESYVQQQPEATRAAVNTATNGAVNLSSSHSTVERVAASARAGPVHSVDTIDDDYIRDGNAAVRLDLPAFH</sequence>
<accession>S3CR14</accession>
<evidence type="ECO:0000313" key="3">
    <source>
        <dbReference type="EMBL" id="EPE09043.1"/>
    </source>
</evidence>
<feature type="compositionally biased region" description="Polar residues" evidence="1">
    <location>
        <begin position="17"/>
        <end position="33"/>
    </location>
</feature>
<dbReference type="AlphaFoldDB" id="S3CR14"/>
<feature type="compositionally biased region" description="Basic and acidic residues" evidence="1">
    <location>
        <begin position="106"/>
        <end position="118"/>
    </location>
</feature>
<dbReference type="Proteomes" id="UP000016923">
    <property type="component" value="Unassembled WGS sequence"/>
</dbReference>
<dbReference type="eggNOG" id="ENOG502SNA3">
    <property type="taxonomic scope" value="Eukaryota"/>
</dbReference>
<dbReference type="HOGENOM" id="CLU_731779_0_0_1"/>
<proteinExistence type="predicted"/>
<dbReference type="PANTHER" id="PTHR38793">
    <property type="entry name" value="SLATT_FUNGAL DOMAIN-CONTAINING PROTEIN-RELATED"/>
    <property type="match status" value="1"/>
</dbReference>
<feature type="region of interest" description="Disordered" evidence="1">
    <location>
        <begin position="1"/>
        <end position="132"/>
    </location>
</feature>
<feature type="domain" description="SMODS and SLOG-associating 2TM effector" evidence="2">
    <location>
        <begin position="179"/>
        <end position="301"/>
    </location>
</feature>
<reference evidence="3 4" key="1">
    <citation type="journal article" date="2013" name="BMC Genomics">
        <title>The genome and transcriptome of the pine saprophyte Ophiostoma piceae, and a comparison with the bark beetle-associated pine pathogen Grosmannia clavigera.</title>
        <authorList>
            <person name="Haridas S."/>
            <person name="Wang Y."/>
            <person name="Lim L."/>
            <person name="Massoumi Alamouti S."/>
            <person name="Jackman S."/>
            <person name="Docking R."/>
            <person name="Robertson G."/>
            <person name="Birol I."/>
            <person name="Bohlmann J."/>
            <person name="Breuil C."/>
        </authorList>
    </citation>
    <scope>NUCLEOTIDE SEQUENCE [LARGE SCALE GENOMIC DNA]</scope>
    <source>
        <strain evidence="3 4">UAMH 11346</strain>
    </source>
</reference>
<dbReference type="NCBIfam" id="NF033635">
    <property type="entry name" value="SLATT_fungal"/>
    <property type="match status" value="1"/>
</dbReference>
<organism evidence="3 4">
    <name type="scientific">Ophiostoma piceae (strain UAMH 11346)</name>
    <name type="common">Sap stain fungus</name>
    <dbReference type="NCBI Taxonomy" id="1262450"/>
    <lineage>
        <taxon>Eukaryota</taxon>
        <taxon>Fungi</taxon>
        <taxon>Dikarya</taxon>
        <taxon>Ascomycota</taxon>
        <taxon>Pezizomycotina</taxon>
        <taxon>Sordariomycetes</taxon>
        <taxon>Sordariomycetidae</taxon>
        <taxon>Ophiostomatales</taxon>
        <taxon>Ophiostomataceae</taxon>
        <taxon>Ophiostoma</taxon>
    </lineage>
</organism>
<dbReference type="InterPro" id="IPR041622">
    <property type="entry name" value="SLATT_fungi"/>
</dbReference>
<gene>
    <name evidence="3" type="ORF">F503_06819</name>
</gene>